<evidence type="ECO:0000256" key="1">
    <source>
        <dbReference type="SAM" id="MobiDB-lite"/>
    </source>
</evidence>
<reference evidence="2" key="1">
    <citation type="journal article" date="2014" name="Front. Microbiol.">
        <title>High frequency of phylogenetically diverse reductive dehalogenase-homologous genes in deep subseafloor sedimentary metagenomes.</title>
        <authorList>
            <person name="Kawai M."/>
            <person name="Futagami T."/>
            <person name="Toyoda A."/>
            <person name="Takaki Y."/>
            <person name="Nishi S."/>
            <person name="Hori S."/>
            <person name="Arai W."/>
            <person name="Tsubouchi T."/>
            <person name="Morono Y."/>
            <person name="Uchiyama I."/>
            <person name="Ito T."/>
            <person name="Fujiyama A."/>
            <person name="Inagaki F."/>
            <person name="Takami H."/>
        </authorList>
    </citation>
    <scope>NUCLEOTIDE SEQUENCE</scope>
    <source>
        <strain evidence="2">Expedition CK06-06</strain>
    </source>
</reference>
<proteinExistence type="predicted"/>
<feature type="non-terminal residue" evidence="2">
    <location>
        <position position="45"/>
    </location>
</feature>
<feature type="region of interest" description="Disordered" evidence="1">
    <location>
        <begin position="1"/>
        <end position="45"/>
    </location>
</feature>
<name>X1QM60_9ZZZZ</name>
<organism evidence="2">
    <name type="scientific">marine sediment metagenome</name>
    <dbReference type="NCBI Taxonomy" id="412755"/>
    <lineage>
        <taxon>unclassified sequences</taxon>
        <taxon>metagenomes</taxon>
        <taxon>ecological metagenomes</taxon>
    </lineage>
</organism>
<dbReference type="EMBL" id="BARV01041985">
    <property type="protein sequence ID" value="GAI55881.1"/>
    <property type="molecule type" value="Genomic_DNA"/>
</dbReference>
<comment type="caution">
    <text evidence="2">The sequence shown here is derived from an EMBL/GenBank/DDBJ whole genome shotgun (WGS) entry which is preliminary data.</text>
</comment>
<dbReference type="AlphaFoldDB" id="X1QM60"/>
<sequence>MTAGGRQRFAPSEQLVPSESRSVPERAKIPAQRALLAGQRDAVVT</sequence>
<gene>
    <name evidence="2" type="ORF">S06H3_63331</name>
</gene>
<evidence type="ECO:0000313" key="2">
    <source>
        <dbReference type="EMBL" id="GAI55881.1"/>
    </source>
</evidence>
<accession>X1QM60</accession>
<protein>
    <submittedName>
        <fullName evidence="2">Uncharacterized protein</fullName>
    </submittedName>
</protein>